<evidence type="ECO:0000256" key="1">
    <source>
        <dbReference type="SAM" id="MobiDB-lite"/>
    </source>
</evidence>
<proteinExistence type="predicted"/>
<feature type="compositionally biased region" description="Basic and acidic residues" evidence="1">
    <location>
        <begin position="84"/>
        <end position="97"/>
    </location>
</feature>
<dbReference type="OrthoDB" id="8117162at2"/>
<dbReference type="RefSeq" id="WP_106718685.1">
    <property type="nucleotide sequence ID" value="NZ_JACHXT010000001.1"/>
</dbReference>
<gene>
    <name evidence="2" type="ORF">CU100_20890</name>
</gene>
<dbReference type="EMBL" id="PGGN01000004">
    <property type="protein sequence ID" value="PSH56275.1"/>
    <property type="molecule type" value="Genomic_DNA"/>
</dbReference>
<dbReference type="AlphaFoldDB" id="A0A2P7APX0"/>
<reference evidence="3" key="1">
    <citation type="submission" date="2017-11" db="EMBL/GenBank/DDBJ databases">
        <authorList>
            <person name="Kuznetsova I."/>
            <person name="Sazanova A."/>
            <person name="Chirak E."/>
            <person name="Safronova V."/>
            <person name="Willems A."/>
        </authorList>
    </citation>
    <scope>NUCLEOTIDE SEQUENCE [LARGE SCALE GENOMIC DNA]</scope>
    <source>
        <strain evidence="3">PEPV15</strain>
    </source>
</reference>
<feature type="compositionally biased region" description="Basic and acidic residues" evidence="1">
    <location>
        <begin position="1"/>
        <end position="12"/>
    </location>
</feature>
<evidence type="ECO:0000313" key="2">
    <source>
        <dbReference type="EMBL" id="PSH56275.1"/>
    </source>
</evidence>
<accession>A0A2P7APX0</accession>
<evidence type="ECO:0000313" key="3">
    <source>
        <dbReference type="Proteomes" id="UP000241158"/>
    </source>
</evidence>
<feature type="compositionally biased region" description="Acidic residues" evidence="1">
    <location>
        <begin position="60"/>
        <end position="83"/>
    </location>
</feature>
<dbReference type="Proteomes" id="UP000241158">
    <property type="component" value="Unassembled WGS sequence"/>
</dbReference>
<keyword evidence="3" id="KW-1185">Reference proteome</keyword>
<sequence length="97" mass="11054">MTGKEPKNRPENIEPQDPTTRTPIETQDWDDIGAEEVEVQADDELAILGERRVEPADTGLSEDDDDNAYQESDEALPEDEEEAEISRDPEREGHRFE</sequence>
<name>A0A2P7APX0_9HYPH</name>
<comment type="caution">
    <text evidence="2">The sequence shown here is derived from an EMBL/GenBank/DDBJ whole genome shotgun (WGS) entry which is preliminary data.</text>
</comment>
<protein>
    <submittedName>
        <fullName evidence="2">Uncharacterized protein</fullName>
    </submittedName>
</protein>
<organism evidence="2 3">
    <name type="scientific">Phyllobacterium endophyticum</name>
    <dbReference type="NCBI Taxonomy" id="1149773"/>
    <lineage>
        <taxon>Bacteria</taxon>
        <taxon>Pseudomonadati</taxon>
        <taxon>Pseudomonadota</taxon>
        <taxon>Alphaproteobacteria</taxon>
        <taxon>Hyphomicrobiales</taxon>
        <taxon>Phyllobacteriaceae</taxon>
        <taxon>Phyllobacterium</taxon>
    </lineage>
</organism>
<feature type="compositionally biased region" description="Acidic residues" evidence="1">
    <location>
        <begin position="27"/>
        <end position="45"/>
    </location>
</feature>
<feature type="region of interest" description="Disordered" evidence="1">
    <location>
        <begin position="1"/>
        <end position="97"/>
    </location>
</feature>